<evidence type="ECO:0000313" key="1">
    <source>
        <dbReference type="EMBL" id="BCZ17685.1"/>
    </source>
</evidence>
<name>A0ABN6I277_9HELI</name>
<reference evidence="1 2" key="1">
    <citation type="submission" date="2021-07" db="EMBL/GenBank/DDBJ databases">
        <title>Novel Helicobacter sp. Isolated from a dog.</title>
        <authorList>
            <person name="Rimbara E."/>
            <person name="Suzuki M."/>
        </authorList>
    </citation>
    <scope>NUCLEOTIDE SEQUENCE [LARGE SCALE GENOMIC DNA]</scope>
    <source>
        <strain evidence="2">NHP19-003</strain>
    </source>
</reference>
<evidence type="ECO:0000313" key="2">
    <source>
        <dbReference type="Proteomes" id="UP000826775"/>
    </source>
</evidence>
<sequence length="264" mass="30398">MILRYNGQPIIAKNPDFKPAVFLTKNAHRNDILRILFFFGRVLDEENIQELLQANKDQIPTYTPTKTTTNPTEDEDKTTISINQESAREIHAHKGVFMDPAKTHMGFYDLKAYLIIHKAGCLSWIAEYALKNFGWVCLNEVHQAQSAHIAWGDITDDQIYRGKEAHYFFAGICTERQRAQNPISFKDKAEVISFLVELFKPYALQDPNHVYHLSEAHDILQSVEIANERFGRRLYLEIVKIWGAEFIATLDEILQEGLFGTELP</sequence>
<keyword evidence="2" id="KW-1185">Reference proteome</keyword>
<proteinExistence type="predicted"/>
<dbReference type="Proteomes" id="UP000826775">
    <property type="component" value="Chromosome"/>
</dbReference>
<dbReference type="EMBL" id="AP024814">
    <property type="protein sequence ID" value="BCZ17685.1"/>
    <property type="molecule type" value="Genomic_DNA"/>
</dbReference>
<protein>
    <submittedName>
        <fullName evidence="1">Uncharacterized protein</fullName>
    </submittedName>
</protein>
<accession>A0ABN6I277</accession>
<gene>
    <name evidence="1" type="ORF">NHP190003_09670</name>
</gene>
<organism evidence="1 2">
    <name type="scientific">Helicobacter gastrocanis</name>
    <dbReference type="NCBI Taxonomy" id="2849641"/>
    <lineage>
        <taxon>Bacteria</taxon>
        <taxon>Pseudomonadati</taxon>
        <taxon>Campylobacterota</taxon>
        <taxon>Epsilonproteobacteria</taxon>
        <taxon>Campylobacterales</taxon>
        <taxon>Helicobacteraceae</taxon>
        <taxon>Helicobacter</taxon>
    </lineage>
</organism>